<dbReference type="InterPro" id="IPR051417">
    <property type="entry name" value="SDr/BOS_complex"/>
</dbReference>
<evidence type="ECO:0000313" key="4">
    <source>
        <dbReference type="EMBL" id="KAK4356321.1"/>
    </source>
</evidence>
<evidence type="ECO:0000256" key="2">
    <source>
        <dbReference type="SAM" id="MobiDB-lite"/>
    </source>
</evidence>
<evidence type="ECO:0000256" key="1">
    <source>
        <dbReference type="ARBA" id="ARBA00022729"/>
    </source>
</evidence>
<dbReference type="PANTHER" id="PTHR23303:SF14">
    <property type="entry name" value="BOS COMPLEX SUBUNIT NOMO1-RELATED"/>
    <property type="match status" value="1"/>
</dbReference>
<dbReference type="Pfam" id="PF23194">
    <property type="entry name" value="NOMO_5th"/>
    <property type="match status" value="1"/>
</dbReference>
<dbReference type="GO" id="GO:0005789">
    <property type="term" value="C:endoplasmic reticulum membrane"/>
    <property type="evidence" value="ECO:0007669"/>
    <property type="project" value="TreeGrafter"/>
</dbReference>
<organism evidence="4 5">
    <name type="scientific">Anisodus tanguticus</name>
    <dbReference type="NCBI Taxonomy" id="243964"/>
    <lineage>
        <taxon>Eukaryota</taxon>
        <taxon>Viridiplantae</taxon>
        <taxon>Streptophyta</taxon>
        <taxon>Embryophyta</taxon>
        <taxon>Tracheophyta</taxon>
        <taxon>Spermatophyta</taxon>
        <taxon>Magnoliopsida</taxon>
        <taxon>eudicotyledons</taxon>
        <taxon>Gunneridae</taxon>
        <taxon>Pentapetalae</taxon>
        <taxon>asterids</taxon>
        <taxon>lamiids</taxon>
        <taxon>Solanales</taxon>
        <taxon>Solanaceae</taxon>
        <taxon>Solanoideae</taxon>
        <taxon>Hyoscyameae</taxon>
        <taxon>Anisodus</taxon>
    </lineage>
</organism>
<dbReference type="PANTHER" id="PTHR23303">
    <property type="entry name" value="CARBOXYPEPTIDASE REGULATORY REGION-CONTAINING"/>
    <property type="match status" value="1"/>
</dbReference>
<comment type="caution">
    <text evidence="4">The sequence shown here is derived from an EMBL/GenBank/DDBJ whole genome shotgun (WGS) entry which is preliminary data.</text>
</comment>
<protein>
    <recommendedName>
        <fullName evidence="3">NOMO fifth transthyretin-like domain-containing protein</fullName>
    </recommendedName>
</protein>
<evidence type="ECO:0000259" key="3">
    <source>
        <dbReference type="Pfam" id="PF23194"/>
    </source>
</evidence>
<gene>
    <name evidence="4" type="ORF">RND71_025292</name>
</gene>
<name>A0AAE1VA92_9SOLA</name>
<dbReference type="EMBL" id="JAVYJV010000013">
    <property type="protein sequence ID" value="KAK4356321.1"/>
    <property type="molecule type" value="Genomic_DNA"/>
</dbReference>
<sequence length="154" mass="17148">MGESRRARYGPEIQSNMIGLKLARQIHIRLLIESCRLCIHKVFYENSSASYDLCGVVQTISFEFKVKVAMTHGPQNVKSQVKLTDESGHFCFPLGEYRLSAIPAKLENAKELIFSPSHIDVSNSENHKNQNSKITSPSGFDDSKHLGSLPGEGQ</sequence>
<reference evidence="4" key="1">
    <citation type="submission" date="2023-12" db="EMBL/GenBank/DDBJ databases">
        <title>Genome assembly of Anisodus tanguticus.</title>
        <authorList>
            <person name="Wang Y.-J."/>
        </authorList>
    </citation>
    <scope>NUCLEOTIDE SEQUENCE</scope>
    <source>
        <strain evidence="4">KB-2021</strain>
        <tissue evidence="4">Leaf</tissue>
    </source>
</reference>
<keyword evidence="5" id="KW-1185">Reference proteome</keyword>
<dbReference type="Proteomes" id="UP001291623">
    <property type="component" value="Unassembled WGS sequence"/>
</dbReference>
<dbReference type="AlphaFoldDB" id="A0AAE1VA92"/>
<feature type="region of interest" description="Disordered" evidence="2">
    <location>
        <begin position="123"/>
        <end position="154"/>
    </location>
</feature>
<keyword evidence="1" id="KW-0732">Signal</keyword>
<proteinExistence type="predicted"/>
<evidence type="ECO:0000313" key="5">
    <source>
        <dbReference type="Proteomes" id="UP001291623"/>
    </source>
</evidence>
<dbReference type="InterPro" id="IPR056190">
    <property type="entry name" value="NOMO_5th"/>
</dbReference>
<feature type="domain" description="NOMO fifth transthyretin-like" evidence="3">
    <location>
        <begin position="53"/>
        <end position="122"/>
    </location>
</feature>
<accession>A0AAE1VA92</accession>
<feature type="compositionally biased region" description="Polar residues" evidence="2">
    <location>
        <begin position="123"/>
        <end position="138"/>
    </location>
</feature>